<dbReference type="SUPFAM" id="SSF58104">
    <property type="entry name" value="Methyl-accepting chemotaxis protein (MCP) signaling domain"/>
    <property type="match status" value="1"/>
</dbReference>
<keyword evidence="6" id="KW-0472">Membrane</keyword>
<dbReference type="CDD" id="cd06225">
    <property type="entry name" value="HAMP"/>
    <property type="match status" value="1"/>
</dbReference>
<evidence type="ECO:0000313" key="10">
    <source>
        <dbReference type="EMBL" id="SLM27644.1"/>
    </source>
</evidence>
<dbReference type="PANTHER" id="PTHR32089">
    <property type="entry name" value="METHYL-ACCEPTING CHEMOTAXIS PROTEIN MCPB"/>
    <property type="match status" value="1"/>
</dbReference>
<sequence length="575" mass="62064">MEKKNRKISISLKTSVACGVTVILLLTVSSLISINMQYDMSEAIISNFEQSQKKALDEGYVKLDQALLKNIKANMEICRSVTQNFLYNFDQSGLSTLLENYMKIDGISAIKVHDADGGAFAASWKNPEITLGDKIPEDIELDESLVVVGDAVHDKEKVGTVYIYYTRELIKQELEKRQKLTDESIEQFHDLFDKNISKSVTSQIVLSICIVVALILTIMGSLYFIVTRPIKETVAMVKDIAEGEGDLTKRLAVKHNDEIGELATWFNIFVEKLQILIGSITSDASVVDSSSSELSRISGSISEGVVSLSDRSQTVAAAAEEMSANMTSVAAACEQASTNINMVAAATEEMTNTINEIAGSSDQAREITSEAVKKSADAVSRVNMLGDAARDITKVTEVINDISGQTNLLALNATIEAARAGEAGKGFAVVANEIKELAKQTADATLEIKEKINNIQTTTEASVAEIDQISNVIGRVNDIVSTIASAMQEQSSTTTEIAENISQASQGIEEVNQNVAQSSSVSEEIARDITDVNQFASELSNSCGQLDLSATDLSELASKLKSMVGKFKTGTLECR</sequence>
<keyword evidence="2" id="KW-0997">Cell inner membrane</keyword>
<reference evidence="10 11" key="1">
    <citation type="submission" date="2017-03" db="EMBL/GenBank/DDBJ databases">
        <authorList>
            <person name="Afonso C.L."/>
            <person name="Miller P.J."/>
            <person name="Scott M.A."/>
            <person name="Spackman E."/>
            <person name="Goraichik I."/>
            <person name="Dimitrov K.M."/>
            <person name="Suarez D.L."/>
            <person name="Swayne D.E."/>
        </authorList>
    </citation>
    <scope>NUCLEOTIDE SEQUENCE [LARGE SCALE GENOMIC DNA]</scope>
    <source>
        <strain evidence="10">PRJEB14757</strain>
    </source>
</reference>
<evidence type="ECO:0000256" key="2">
    <source>
        <dbReference type="ARBA" id="ARBA00022519"/>
    </source>
</evidence>
<dbReference type="EMBL" id="FWEV01000008">
    <property type="protein sequence ID" value="SLM27644.1"/>
    <property type="molecule type" value="Genomic_DNA"/>
</dbReference>
<dbReference type="Pfam" id="PF00015">
    <property type="entry name" value="MCPsignal"/>
    <property type="match status" value="1"/>
</dbReference>
<dbReference type="PROSITE" id="PS50111">
    <property type="entry name" value="CHEMOTAXIS_TRANSDUC_2"/>
    <property type="match status" value="1"/>
</dbReference>
<dbReference type="InterPro" id="IPR004089">
    <property type="entry name" value="MCPsignal_dom"/>
</dbReference>
<dbReference type="RefSeq" id="WP_080804119.1">
    <property type="nucleotide sequence ID" value="NZ_LT828545.1"/>
</dbReference>
<dbReference type="Pfam" id="PF00672">
    <property type="entry name" value="HAMP"/>
    <property type="match status" value="1"/>
</dbReference>
<dbReference type="SMART" id="SM00283">
    <property type="entry name" value="MA"/>
    <property type="match status" value="1"/>
</dbReference>
<dbReference type="InterPro" id="IPR003660">
    <property type="entry name" value="HAMP_dom"/>
</dbReference>
<evidence type="ECO:0000256" key="6">
    <source>
        <dbReference type="SAM" id="Phobius"/>
    </source>
</evidence>
<evidence type="ECO:0000256" key="3">
    <source>
        <dbReference type="ARBA" id="ARBA00023224"/>
    </source>
</evidence>
<dbReference type="InterPro" id="IPR000727">
    <property type="entry name" value="T_SNARE_dom"/>
</dbReference>
<dbReference type="Gene3D" id="1.10.287.950">
    <property type="entry name" value="Methyl-accepting chemotaxis protein"/>
    <property type="match status" value="1"/>
</dbReference>
<organism evidence="10 11">
    <name type="scientific">Desulfamplus magnetovallimortis</name>
    <dbReference type="NCBI Taxonomy" id="1246637"/>
    <lineage>
        <taxon>Bacteria</taxon>
        <taxon>Pseudomonadati</taxon>
        <taxon>Thermodesulfobacteriota</taxon>
        <taxon>Desulfobacteria</taxon>
        <taxon>Desulfobacterales</taxon>
        <taxon>Desulfobacteraceae</taxon>
        <taxon>Desulfamplus</taxon>
    </lineage>
</organism>
<name>A0A1W1H5C6_9BACT</name>
<feature type="domain" description="Methyl-accepting transducer" evidence="7">
    <location>
        <begin position="290"/>
        <end position="533"/>
    </location>
</feature>
<accession>A0A1W1H5C6</accession>
<dbReference type="SMART" id="SM00304">
    <property type="entry name" value="HAMP"/>
    <property type="match status" value="1"/>
</dbReference>
<dbReference type="AlphaFoldDB" id="A0A1W1H5C6"/>
<keyword evidence="2" id="KW-1003">Cell membrane</keyword>
<dbReference type="GO" id="GO:0007165">
    <property type="term" value="P:signal transduction"/>
    <property type="evidence" value="ECO:0007669"/>
    <property type="project" value="UniProtKB-KW"/>
</dbReference>
<dbReference type="OrthoDB" id="5413149at2"/>
<gene>
    <name evidence="10" type="ORF">MTBBW1_1050018</name>
</gene>
<protein>
    <recommendedName>
        <fullName evidence="12">Methyl-accepting chemotaxis protein</fullName>
    </recommendedName>
</protein>
<evidence type="ECO:0000313" key="11">
    <source>
        <dbReference type="Proteomes" id="UP000191931"/>
    </source>
</evidence>
<dbReference type="PROSITE" id="PS50885">
    <property type="entry name" value="HAMP"/>
    <property type="match status" value="1"/>
</dbReference>
<keyword evidence="3 5" id="KW-0807">Transducer</keyword>
<comment type="similarity">
    <text evidence="4">Belongs to the methyl-accepting chemotaxis (MCP) protein family.</text>
</comment>
<dbReference type="GO" id="GO:0005886">
    <property type="term" value="C:plasma membrane"/>
    <property type="evidence" value="ECO:0007669"/>
    <property type="project" value="UniProtKB-SubCell"/>
</dbReference>
<evidence type="ECO:0000256" key="5">
    <source>
        <dbReference type="PROSITE-ProRule" id="PRU00284"/>
    </source>
</evidence>
<dbReference type="Proteomes" id="UP000191931">
    <property type="component" value="Unassembled WGS sequence"/>
</dbReference>
<evidence type="ECO:0000259" key="8">
    <source>
        <dbReference type="PROSITE" id="PS50192"/>
    </source>
</evidence>
<dbReference type="Gene3D" id="1.10.8.500">
    <property type="entry name" value="HAMP domain in histidine kinase"/>
    <property type="match status" value="1"/>
</dbReference>
<dbReference type="PANTHER" id="PTHR32089:SF112">
    <property type="entry name" value="LYSOZYME-LIKE PROTEIN-RELATED"/>
    <property type="match status" value="1"/>
</dbReference>
<proteinExistence type="inferred from homology"/>
<feature type="transmembrane region" description="Helical" evidence="6">
    <location>
        <begin position="204"/>
        <end position="226"/>
    </location>
</feature>
<evidence type="ECO:0000256" key="1">
    <source>
        <dbReference type="ARBA" id="ARBA00004429"/>
    </source>
</evidence>
<evidence type="ECO:0000256" key="4">
    <source>
        <dbReference type="ARBA" id="ARBA00029447"/>
    </source>
</evidence>
<dbReference type="STRING" id="1246637.MTBBW1_1050018"/>
<keyword evidence="11" id="KW-1185">Reference proteome</keyword>
<evidence type="ECO:0000259" key="9">
    <source>
        <dbReference type="PROSITE" id="PS50885"/>
    </source>
</evidence>
<evidence type="ECO:0000259" key="7">
    <source>
        <dbReference type="PROSITE" id="PS50111"/>
    </source>
</evidence>
<dbReference type="PROSITE" id="PS50192">
    <property type="entry name" value="T_SNARE"/>
    <property type="match status" value="1"/>
</dbReference>
<keyword evidence="6" id="KW-1133">Transmembrane helix</keyword>
<feature type="domain" description="HAMP" evidence="9">
    <location>
        <begin position="224"/>
        <end position="278"/>
    </location>
</feature>
<keyword evidence="6" id="KW-0812">Transmembrane</keyword>
<comment type="subcellular location">
    <subcellularLocation>
        <location evidence="1">Cell inner membrane</location>
        <topology evidence="1">Multi-pass membrane protein</topology>
    </subcellularLocation>
</comment>
<evidence type="ECO:0008006" key="12">
    <source>
        <dbReference type="Google" id="ProtNLM"/>
    </source>
</evidence>
<feature type="domain" description="T-SNARE coiled-coil homology" evidence="8">
    <location>
        <begin position="456"/>
        <end position="518"/>
    </location>
</feature>